<dbReference type="PANTHER" id="PTHR46578">
    <property type="entry name" value="ARM-REPEAT/TETRATRICOPEPTIDE REPEAT (TPR)-LIKE PROTEIN"/>
    <property type="match status" value="1"/>
</dbReference>
<protein>
    <recommendedName>
        <fullName evidence="2">ARM repeat N-terminal plant domain-containing protein</fullName>
    </recommendedName>
</protein>
<dbReference type="InterPro" id="IPR016024">
    <property type="entry name" value="ARM-type_fold"/>
</dbReference>
<dbReference type="SUPFAM" id="SSF48371">
    <property type="entry name" value="ARM repeat"/>
    <property type="match status" value="1"/>
</dbReference>
<dbReference type="InterPro" id="IPR058868">
    <property type="entry name" value="ARM_7"/>
</dbReference>
<dbReference type="PANTHER" id="PTHR46578:SF1">
    <property type="entry name" value="ARM-REPEAT_TETRATRICOPEPTIDE REPEAT (TPR)-LIKE PROTEIN"/>
    <property type="match status" value="1"/>
</dbReference>
<dbReference type="InterPro" id="IPR011990">
    <property type="entry name" value="TPR-like_helical_dom_sf"/>
</dbReference>
<evidence type="ECO:0000256" key="1">
    <source>
        <dbReference type="SAM" id="MobiDB-lite"/>
    </source>
</evidence>
<comment type="caution">
    <text evidence="3">The sequence shown here is derived from an EMBL/GenBank/DDBJ whole genome shotgun (WGS) entry which is preliminary data.</text>
</comment>
<dbReference type="EMBL" id="JAINDJ010000008">
    <property type="protein sequence ID" value="KAG9440286.1"/>
    <property type="molecule type" value="Genomic_DNA"/>
</dbReference>
<feature type="region of interest" description="Disordered" evidence="1">
    <location>
        <begin position="574"/>
        <end position="598"/>
    </location>
</feature>
<sequence>MKGGRKSGNRKINYKRVQLQQPCEAASCFFCAMRESDPSLRRPRIAKCFTEMPRRDDEEHVLVLSGLWNIAMTHPSDPEFPSLGVFGCMGRLILRGVTDPDWLARDQNVYIPYYAAHIIGSYTIAKPEFAEKAVAAGVVPPLMELLRGKLSWVEQRVAIRAIGHLASYDRTMESVSEYESEIVDSCMKLAATCLDAVYASFVGAKDRAKQRLKYQCDLLTRGLGGAEMENRKAEEWASQLQCWSIYALNCFASKERSLNLICREGFLKELCEMWGGLVNDASPAGVGLLRILCFSKQGRRSVGDCEVVVRSLCNLARSSDDWQYMGIDCLLLLVQDPGVRIRVLELAAPPLADLVELGDIAGRKNVGDAIARALLLSDFKEPMKLKMGREAEKVLEAVMDVKVARRKKEKGMSEEELQEQRAMACVKKQRGNERFWRGEVEEAAACYSEALELCPVKMAKERVVLYSNRAQCRLILKDAEAAISDATRALCLSSPANSHKKSLWRRSQAYDMVGLAKESLMDCIMYVNGRVFRKGVATKEKQVKVPYYAARMINKQMNATWLFAAARTKEREDESDEDCCRDDGNEKETGISAAPATKKTTGVCSVREEFSSMKGKRRAETPWRRKST</sequence>
<dbReference type="Proteomes" id="UP000825729">
    <property type="component" value="Unassembled WGS sequence"/>
</dbReference>
<organism evidence="3 4">
    <name type="scientific">Aristolochia fimbriata</name>
    <name type="common">White veined hardy Dutchman's pipe vine</name>
    <dbReference type="NCBI Taxonomy" id="158543"/>
    <lineage>
        <taxon>Eukaryota</taxon>
        <taxon>Viridiplantae</taxon>
        <taxon>Streptophyta</taxon>
        <taxon>Embryophyta</taxon>
        <taxon>Tracheophyta</taxon>
        <taxon>Spermatophyta</taxon>
        <taxon>Magnoliopsida</taxon>
        <taxon>Magnoliidae</taxon>
        <taxon>Piperales</taxon>
        <taxon>Aristolochiaceae</taxon>
        <taxon>Aristolochia</taxon>
    </lineage>
</organism>
<dbReference type="Pfam" id="PF26524">
    <property type="entry name" value="ARM_7"/>
    <property type="match status" value="1"/>
</dbReference>
<dbReference type="Gene3D" id="1.25.40.10">
    <property type="entry name" value="Tetratricopeptide repeat domain"/>
    <property type="match status" value="1"/>
</dbReference>
<evidence type="ECO:0000313" key="3">
    <source>
        <dbReference type="EMBL" id="KAG9440286.1"/>
    </source>
</evidence>
<gene>
    <name evidence="3" type="ORF">H6P81_020451</name>
</gene>
<dbReference type="InterPro" id="IPR011989">
    <property type="entry name" value="ARM-like"/>
</dbReference>
<evidence type="ECO:0000259" key="2">
    <source>
        <dbReference type="Pfam" id="PF26524"/>
    </source>
</evidence>
<dbReference type="SUPFAM" id="SSF48452">
    <property type="entry name" value="TPR-like"/>
    <property type="match status" value="1"/>
</dbReference>
<dbReference type="AlphaFoldDB" id="A0AAV7DVM3"/>
<proteinExistence type="predicted"/>
<feature type="domain" description="ARM repeat N-terminal plant" evidence="2">
    <location>
        <begin position="21"/>
        <end position="263"/>
    </location>
</feature>
<name>A0AAV7DVM3_ARIFI</name>
<reference evidence="3 4" key="1">
    <citation type="submission" date="2021-07" db="EMBL/GenBank/DDBJ databases">
        <title>The Aristolochia fimbriata genome: insights into angiosperm evolution, floral development and chemical biosynthesis.</title>
        <authorList>
            <person name="Jiao Y."/>
        </authorList>
    </citation>
    <scope>NUCLEOTIDE SEQUENCE [LARGE SCALE GENOMIC DNA]</scope>
    <source>
        <strain evidence="3">IBCAS-2021</strain>
        <tissue evidence="3">Leaf</tissue>
    </source>
</reference>
<evidence type="ECO:0000313" key="4">
    <source>
        <dbReference type="Proteomes" id="UP000825729"/>
    </source>
</evidence>
<accession>A0AAV7DVM3</accession>
<keyword evidence="4" id="KW-1185">Reference proteome</keyword>
<dbReference type="Gene3D" id="1.25.10.10">
    <property type="entry name" value="Leucine-rich Repeat Variant"/>
    <property type="match status" value="1"/>
</dbReference>